<name>A0A815ID87_9BILA</name>
<evidence type="ECO:0000256" key="1">
    <source>
        <dbReference type="SAM" id="MobiDB-lite"/>
    </source>
</evidence>
<feature type="region of interest" description="Disordered" evidence="1">
    <location>
        <begin position="129"/>
        <end position="154"/>
    </location>
</feature>
<dbReference type="Proteomes" id="UP000681722">
    <property type="component" value="Unassembled WGS sequence"/>
</dbReference>
<protein>
    <recommendedName>
        <fullName evidence="5">Transposase</fullName>
    </recommendedName>
</protein>
<evidence type="ECO:0000313" key="3">
    <source>
        <dbReference type="EMBL" id="CAF4245721.1"/>
    </source>
</evidence>
<comment type="caution">
    <text evidence="2">The sequence shown here is derived from an EMBL/GenBank/DDBJ whole genome shotgun (WGS) entry which is preliminary data.</text>
</comment>
<keyword evidence="4" id="KW-1185">Reference proteome</keyword>
<evidence type="ECO:0000313" key="4">
    <source>
        <dbReference type="Proteomes" id="UP000663829"/>
    </source>
</evidence>
<gene>
    <name evidence="2" type="ORF">GPM918_LOCUS31546</name>
    <name evidence="3" type="ORF">SRO942_LOCUS32195</name>
</gene>
<dbReference type="EMBL" id="CAJOBC010071985">
    <property type="protein sequence ID" value="CAF4245721.1"/>
    <property type="molecule type" value="Genomic_DNA"/>
</dbReference>
<evidence type="ECO:0000313" key="2">
    <source>
        <dbReference type="EMBL" id="CAF1364508.1"/>
    </source>
</evidence>
<dbReference type="OrthoDB" id="10054857at2759"/>
<sequence length="1018" mass="116694">MKRKTPFTSLSSKQVLENKLDKQSNEEKVEGKQTIGNQITREQFISAVKELGSDKKQLDKETWRFNEFTRSNDSIWGRLISKMKLNQTEIVRHSLYNVWRRNRQKIENDMSETRLDAVGENGNLDKENEVELSLSNSENKSVASDASLPHRETRSTVQSQLNLPTIMEASFIMTPKEWKDIYDRSKRQMKSGWTDVIYQKVCSCNFHCILVFRKHRIVVESSRKKNSSFFSCIATCKNRSCERTFEIFIKDEPTGTQSIVVRIRFVGDKQHDKDGEAAARPLTGKLRIFIGKTANTIGPLKVFQLKVENADAEMLSVRNFTGCETMEVLKHAAADYRKHFRLDEDIFRECRATQHILEEVDVTSVKIKGYVQVMAEKPFRLHLTSEAQILRYISYCKNNAYSHIHIDATGSIVKSLPHQKIILFYAAVFKDGNDPTNIIPLGHAILADHTATSISYFLGTLRQHIVTLKDKVIRPSFFVTDFSPAIINAVLQTFNHEDIHGHLKRCWNVILRKYDAKEIRIRSFLRFCCSHVMNAFARSLSAANVGKEIRKKVMHVFALFINCGEFEMSFKFLKRVLHMFGNPQATDAENILQMFLEAPYDDGTTPEKIGSCDLELEEDSIDPLDAVDENTHSSKAIIHQSPFNIEAIRRFPQLSELLDYGKKFENVTNPLFCRRIILVFYQWFAYLPLWTSLLHEFEARYSNNRTPVDIGKYEEGRLTNAQIECYFGILKVSTFERKTNLRPAEVTVSLYRSIQAQLKADKFGVSQHAKNCRGKPKDMNVEEAWGNKRAQKKQRSTYFSRIDKYNKKRLASKPINPVGKTSLSDKPSYISTNLGEKTSCVLNDISNATLSRNLPDSPSSKFTDLFGGTDFLKNISPFSNARAVSVFNEPMSPPNIFSSIKLDSSSNVLSTPKQFSEDNMYGSVDENLLRFIKNPVQLYRTKSVCTRQDCPKRERIVTTTDIGLEYNLRATINHEVDHFTTTIIDSSDRLFIFNDLQGVTEVNHSPSHAETDVYVLKN</sequence>
<feature type="region of interest" description="Disordered" evidence="1">
    <location>
        <begin position="1"/>
        <end position="30"/>
    </location>
</feature>
<feature type="compositionally biased region" description="Low complexity" evidence="1">
    <location>
        <begin position="131"/>
        <end position="142"/>
    </location>
</feature>
<organism evidence="2 4">
    <name type="scientific">Didymodactylos carnosus</name>
    <dbReference type="NCBI Taxonomy" id="1234261"/>
    <lineage>
        <taxon>Eukaryota</taxon>
        <taxon>Metazoa</taxon>
        <taxon>Spiralia</taxon>
        <taxon>Gnathifera</taxon>
        <taxon>Rotifera</taxon>
        <taxon>Eurotatoria</taxon>
        <taxon>Bdelloidea</taxon>
        <taxon>Philodinida</taxon>
        <taxon>Philodinidae</taxon>
        <taxon>Didymodactylos</taxon>
    </lineage>
</organism>
<dbReference type="Proteomes" id="UP000663829">
    <property type="component" value="Unassembled WGS sequence"/>
</dbReference>
<proteinExistence type="predicted"/>
<dbReference type="AlphaFoldDB" id="A0A815ID87"/>
<accession>A0A815ID87</accession>
<feature type="compositionally biased region" description="Basic and acidic residues" evidence="1">
    <location>
        <begin position="16"/>
        <end position="30"/>
    </location>
</feature>
<evidence type="ECO:0008006" key="5">
    <source>
        <dbReference type="Google" id="ProtNLM"/>
    </source>
</evidence>
<reference evidence="2" key="1">
    <citation type="submission" date="2021-02" db="EMBL/GenBank/DDBJ databases">
        <authorList>
            <person name="Nowell W R."/>
        </authorList>
    </citation>
    <scope>NUCLEOTIDE SEQUENCE</scope>
</reference>
<feature type="compositionally biased region" description="Polar residues" evidence="1">
    <location>
        <begin position="1"/>
        <end position="15"/>
    </location>
</feature>
<dbReference type="EMBL" id="CAJNOQ010015591">
    <property type="protein sequence ID" value="CAF1364508.1"/>
    <property type="molecule type" value="Genomic_DNA"/>
</dbReference>